<keyword evidence="2" id="KW-1185">Reference proteome</keyword>
<dbReference type="HOGENOM" id="CLU_197355_0_0_3"/>
<evidence type="ECO:0000313" key="1">
    <source>
        <dbReference type="EMBL" id="AFZ35760.1"/>
    </source>
</evidence>
<dbReference type="KEGG" id="scs:Sta7437_2212"/>
<proteinExistence type="predicted"/>
<protein>
    <submittedName>
        <fullName evidence="1">Uncharacterized protein</fullName>
    </submittedName>
</protein>
<evidence type="ECO:0000313" key="2">
    <source>
        <dbReference type="Proteomes" id="UP000010473"/>
    </source>
</evidence>
<dbReference type="OrthoDB" id="427149at2"/>
<organism evidence="1 2">
    <name type="scientific">Stanieria cyanosphaera (strain ATCC 29371 / PCC 7437)</name>
    <dbReference type="NCBI Taxonomy" id="111780"/>
    <lineage>
        <taxon>Bacteria</taxon>
        <taxon>Bacillati</taxon>
        <taxon>Cyanobacteriota</taxon>
        <taxon>Cyanophyceae</taxon>
        <taxon>Pleurocapsales</taxon>
        <taxon>Dermocarpellaceae</taxon>
        <taxon>Stanieria</taxon>
    </lineage>
</organism>
<dbReference type="AlphaFoldDB" id="K9XT28"/>
<dbReference type="Proteomes" id="UP000010473">
    <property type="component" value="Chromosome"/>
</dbReference>
<dbReference type="eggNOG" id="ENOG5033DB9">
    <property type="taxonomic scope" value="Bacteria"/>
</dbReference>
<dbReference type="RefSeq" id="WP_015193428.1">
    <property type="nucleotide sequence ID" value="NC_019748.1"/>
</dbReference>
<dbReference type="EMBL" id="CP003653">
    <property type="protein sequence ID" value="AFZ35760.1"/>
    <property type="molecule type" value="Genomic_DNA"/>
</dbReference>
<gene>
    <name evidence="1" type="ordered locus">Sta7437_2212</name>
</gene>
<dbReference type="PATRIC" id="fig|111780.3.peg.2304"/>
<name>K9XT28_STAC7</name>
<reference evidence="2" key="1">
    <citation type="journal article" date="2013" name="Proc. Natl. Acad. Sci. U.S.A.">
        <title>Improving the coverage of the cyanobacterial phylum using diversity-driven genome sequencing.</title>
        <authorList>
            <person name="Shih P.M."/>
            <person name="Wu D."/>
            <person name="Latifi A."/>
            <person name="Axen S.D."/>
            <person name="Fewer D.P."/>
            <person name="Talla E."/>
            <person name="Calteau A."/>
            <person name="Cai F."/>
            <person name="Tandeau de Marsac N."/>
            <person name="Rippka R."/>
            <person name="Herdman M."/>
            <person name="Sivonen K."/>
            <person name="Coursin T."/>
            <person name="Laurent T."/>
            <person name="Goodwin L."/>
            <person name="Nolan M."/>
            <person name="Davenport K.W."/>
            <person name="Han C.S."/>
            <person name="Rubin E.M."/>
            <person name="Eisen J.A."/>
            <person name="Woyke T."/>
            <person name="Gugger M."/>
            <person name="Kerfeld C.A."/>
        </authorList>
    </citation>
    <scope>NUCLEOTIDE SEQUENCE [LARGE SCALE GENOMIC DNA]</scope>
    <source>
        <strain evidence="2">ATCC 29371 / PCC 7437</strain>
    </source>
</reference>
<sequence length="78" mass="7945">MANIKLSELNPVGSELFQDSENFLNELNDQEMDAVMGAATVNTVASQSIGTQASQATVSGGNISVSNGVSVVATLTIG</sequence>
<accession>K9XT28</accession>